<dbReference type="Gene3D" id="3.30.1490.300">
    <property type="match status" value="1"/>
</dbReference>
<name>A0A545UGD6_9GAMM</name>
<dbReference type="InterPro" id="IPR043129">
    <property type="entry name" value="ATPase_NBD"/>
</dbReference>
<dbReference type="RefSeq" id="WP_142893039.1">
    <property type="nucleotide sequence ID" value="NZ_ML660162.1"/>
</dbReference>
<organism evidence="1 2">
    <name type="scientific">Aliikangiella coralliicola</name>
    <dbReference type="NCBI Taxonomy" id="2592383"/>
    <lineage>
        <taxon>Bacteria</taxon>
        <taxon>Pseudomonadati</taxon>
        <taxon>Pseudomonadota</taxon>
        <taxon>Gammaproteobacteria</taxon>
        <taxon>Oceanospirillales</taxon>
        <taxon>Pleioneaceae</taxon>
        <taxon>Aliikangiella</taxon>
    </lineage>
</organism>
<evidence type="ECO:0000313" key="2">
    <source>
        <dbReference type="Proteomes" id="UP000315439"/>
    </source>
</evidence>
<sequence>MRELYQTHSIDAPNVLDDELDNAIKWQIKDLLDHGVDEVLVSHYRPSHPDNRAKQVTAVVVEKQLVESLINITRESGLLMESIEIEELSIGNALIKHLSEDKIIGFVGEDDKGLVFNFYNGGELCFSRHKKGRFMPKAGEGEFVLDTDQEAQEESFLLETQRTLDYVISQIFRRPLDAILLQQESEKSEALAETIKQLTETDVILISPKVETKQENSQAPNLAEVGLALGMEA</sequence>
<comment type="caution">
    <text evidence="1">The sequence shown here is derived from an EMBL/GenBank/DDBJ whole genome shotgun (WGS) entry which is preliminary data.</text>
</comment>
<dbReference type="AlphaFoldDB" id="A0A545UGD6"/>
<protein>
    <submittedName>
        <fullName evidence="1">Uncharacterized protein</fullName>
    </submittedName>
</protein>
<proteinExistence type="predicted"/>
<gene>
    <name evidence="1" type="ORF">FLL46_08405</name>
</gene>
<accession>A0A545UGD6</accession>
<dbReference type="EMBL" id="VIKS01000004">
    <property type="protein sequence ID" value="TQV88531.1"/>
    <property type="molecule type" value="Genomic_DNA"/>
</dbReference>
<dbReference type="Proteomes" id="UP000315439">
    <property type="component" value="Unassembled WGS sequence"/>
</dbReference>
<keyword evidence="2" id="KW-1185">Reference proteome</keyword>
<dbReference type="OrthoDB" id="5296002at2"/>
<dbReference type="SUPFAM" id="SSF53067">
    <property type="entry name" value="Actin-like ATPase domain"/>
    <property type="match status" value="1"/>
</dbReference>
<dbReference type="Gene3D" id="3.30.420.40">
    <property type="match status" value="2"/>
</dbReference>
<evidence type="ECO:0000313" key="1">
    <source>
        <dbReference type="EMBL" id="TQV88531.1"/>
    </source>
</evidence>
<reference evidence="1 2" key="1">
    <citation type="submission" date="2019-07" db="EMBL/GenBank/DDBJ databases">
        <title>Draft genome for Aliikangiella sp. M105.</title>
        <authorList>
            <person name="Wang G."/>
        </authorList>
    </citation>
    <scope>NUCLEOTIDE SEQUENCE [LARGE SCALE GENOMIC DNA]</scope>
    <source>
        <strain evidence="1 2">M105</strain>
    </source>
</reference>